<evidence type="ECO:0000313" key="5">
    <source>
        <dbReference type="Proteomes" id="UP000467841"/>
    </source>
</evidence>
<comment type="subcellular location">
    <subcellularLocation>
        <location evidence="1 3">Nucleus</location>
    </subcellularLocation>
</comment>
<keyword evidence="2 3" id="KW-0539">Nucleus</keyword>
<dbReference type="InterPro" id="IPR036600">
    <property type="entry name" value="PAH_sf"/>
</dbReference>
<keyword evidence="5" id="KW-1185">Reference proteome</keyword>
<dbReference type="PROSITE" id="PS51477">
    <property type="entry name" value="PAH"/>
    <property type="match status" value="1"/>
</dbReference>
<dbReference type="Pfam" id="PF02671">
    <property type="entry name" value="PAH"/>
    <property type="match status" value="1"/>
</dbReference>
<reference evidence="4" key="1">
    <citation type="submission" date="2020-01" db="EMBL/GenBank/DDBJ databases">
        <authorList>
            <person name="Mishra B."/>
        </authorList>
    </citation>
    <scope>NUCLEOTIDE SEQUENCE [LARGE SCALE GENOMIC DNA]</scope>
</reference>
<protein>
    <submittedName>
        <fullName evidence="4">Uncharacterized protein</fullName>
    </submittedName>
</protein>
<dbReference type="InterPro" id="IPR039774">
    <property type="entry name" value="Sin3-like"/>
</dbReference>
<dbReference type="OrthoDB" id="10265969at2759"/>
<evidence type="ECO:0000313" key="4">
    <source>
        <dbReference type="EMBL" id="CAA7057780.1"/>
    </source>
</evidence>
<dbReference type="PANTHER" id="PTHR12346:SF46">
    <property type="entry name" value="HISTONE DEACETYLASE INTERACTING DOMAIN-CONTAINING PROTEIN"/>
    <property type="match status" value="1"/>
</dbReference>
<dbReference type="Gene3D" id="1.20.1160.11">
    <property type="entry name" value="Paired amphipathic helix"/>
    <property type="match status" value="2"/>
</dbReference>
<evidence type="ECO:0000256" key="1">
    <source>
        <dbReference type="ARBA" id="ARBA00004123"/>
    </source>
</evidence>
<evidence type="ECO:0000256" key="2">
    <source>
        <dbReference type="ARBA" id="ARBA00023242"/>
    </source>
</evidence>
<proteinExistence type="predicted"/>
<gene>
    <name evidence="4" type="ORF">MERR_LOCUS45016</name>
</gene>
<dbReference type="GO" id="GO:0003714">
    <property type="term" value="F:transcription corepressor activity"/>
    <property type="evidence" value="ECO:0007669"/>
    <property type="project" value="InterPro"/>
</dbReference>
<dbReference type="GO" id="GO:0000785">
    <property type="term" value="C:chromatin"/>
    <property type="evidence" value="ECO:0007669"/>
    <property type="project" value="TreeGrafter"/>
</dbReference>
<sequence length="156" mass="18470">MAPVSQSPTMKNAFDFLKVARNTFKDNRETYNEFVKVVSQAKTKSMCRTCIKSRVEELFKDHQELIIGFNKFMPKSNQQMVECCQTLRKRLDVGFVDKVKARFQDDDRSYESFEEMLQMHEEGKKSIDEVCDEAFHVFFPNDHDLRVEFLNLYLKS</sequence>
<dbReference type="EMBL" id="CACVBM020001706">
    <property type="protein sequence ID" value="CAA7057780.1"/>
    <property type="molecule type" value="Genomic_DNA"/>
</dbReference>
<dbReference type="InterPro" id="IPR003822">
    <property type="entry name" value="PAH"/>
</dbReference>
<dbReference type="GO" id="GO:0000118">
    <property type="term" value="C:histone deacetylase complex"/>
    <property type="evidence" value="ECO:0007669"/>
    <property type="project" value="TreeGrafter"/>
</dbReference>
<dbReference type="GO" id="GO:0000122">
    <property type="term" value="P:negative regulation of transcription by RNA polymerase II"/>
    <property type="evidence" value="ECO:0007669"/>
    <property type="project" value="TreeGrafter"/>
</dbReference>
<organism evidence="4 5">
    <name type="scientific">Microthlaspi erraticum</name>
    <dbReference type="NCBI Taxonomy" id="1685480"/>
    <lineage>
        <taxon>Eukaryota</taxon>
        <taxon>Viridiplantae</taxon>
        <taxon>Streptophyta</taxon>
        <taxon>Embryophyta</taxon>
        <taxon>Tracheophyta</taxon>
        <taxon>Spermatophyta</taxon>
        <taxon>Magnoliopsida</taxon>
        <taxon>eudicotyledons</taxon>
        <taxon>Gunneridae</taxon>
        <taxon>Pentapetalae</taxon>
        <taxon>rosids</taxon>
        <taxon>malvids</taxon>
        <taxon>Brassicales</taxon>
        <taxon>Brassicaceae</taxon>
        <taxon>Coluteocarpeae</taxon>
        <taxon>Microthlaspi</taxon>
    </lineage>
</organism>
<comment type="caution">
    <text evidence="4">The sequence shown here is derived from an EMBL/GenBank/DDBJ whole genome shotgun (WGS) entry which is preliminary data.</text>
</comment>
<name>A0A6D2L9T5_9BRAS</name>
<dbReference type="Proteomes" id="UP000467841">
    <property type="component" value="Unassembled WGS sequence"/>
</dbReference>
<dbReference type="AlphaFoldDB" id="A0A6D2L9T5"/>
<evidence type="ECO:0000256" key="3">
    <source>
        <dbReference type="PROSITE-ProRule" id="PRU00810"/>
    </source>
</evidence>
<accession>A0A6D2L9T5</accession>
<dbReference type="PANTHER" id="PTHR12346">
    <property type="entry name" value="SIN3B-RELATED"/>
    <property type="match status" value="1"/>
</dbReference>
<dbReference type="SUPFAM" id="SSF47762">
    <property type="entry name" value="PAH2 domain"/>
    <property type="match status" value="2"/>
</dbReference>